<name>A0AB39BEE3_9MICO</name>
<dbReference type="RefSeq" id="WP_368496947.1">
    <property type="nucleotide sequence ID" value="NZ_CP162511.1"/>
</dbReference>
<keyword evidence="2 3" id="KW-0378">Hydrolase</keyword>
<evidence type="ECO:0000256" key="2">
    <source>
        <dbReference type="ARBA" id="ARBA00022801"/>
    </source>
</evidence>
<feature type="domain" description="Carboxylesterase type B" evidence="4">
    <location>
        <begin position="10"/>
        <end position="516"/>
    </location>
</feature>
<organism evidence="5">
    <name type="scientific">Herbiconiux sp. A18JL235</name>
    <dbReference type="NCBI Taxonomy" id="3152363"/>
    <lineage>
        <taxon>Bacteria</taxon>
        <taxon>Bacillati</taxon>
        <taxon>Actinomycetota</taxon>
        <taxon>Actinomycetes</taxon>
        <taxon>Micrococcales</taxon>
        <taxon>Microbacteriaceae</taxon>
        <taxon>Herbiconiux</taxon>
    </lineage>
</organism>
<reference evidence="5" key="1">
    <citation type="submission" date="2024-05" db="EMBL/GenBank/DDBJ databases">
        <title>Herbiconiux sp. A18JL235.</title>
        <authorList>
            <person name="Zhang G."/>
        </authorList>
    </citation>
    <scope>NUCLEOTIDE SEQUENCE</scope>
    <source>
        <strain evidence="5">A18JL235</strain>
    </source>
</reference>
<dbReference type="AlphaFoldDB" id="A0AB39BEE3"/>
<evidence type="ECO:0000256" key="3">
    <source>
        <dbReference type="RuleBase" id="RU361235"/>
    </source>
</evidence>
<dbReference type="Pfam" id="PF00135">
    <property type="entry name" value="COesterase"/>
    <property type="match status" value="1"/>
</dbReference>
<evidence type="ECO:0000313" key="5">
    <source>
        <dbReference type="EMBL" id="XDI04543.1"/>
    </source>
</evidence>
<accession>A0AB39BEE3</accession>
<gene>
    <name evidence="5" type="ORF">ABFY20_14555</name>
</gene>
<dbReference type="GO" id="GO:0016787">
    <property type="term" value="F:hydrolase activity"/>
    <property type="evidence" value="ECO:0007669"/>
    <property type="project" value="UniProtKB-KW"/>
</dbReference>
<dbReference type="EMBL" id="CP162511">
    <property type="protein sequence ID" value="XDI04543.1"/>
    <property type="molecule type" value="Genomic_DNA"/>
</dbReference>
<comment type="similarity">
    <text evidence="1 3">Belongs to the type-B carboxylesterase/lipase family.</text>
</comment>
<dbReference type="PROSITE" id="PS00122">
    <property type="entry name" value="CARBOXYLESTERASE_B_1"/>
    <property type="match status" value="1"/>
</dbReference>
<proteinExistence type="inferred from homology"/>
<dbReference type="SUPFAM" id="SSF53474">
    <property type="entry name" value="alpha/beta-Hydrolases"/>
    <property type="match status" value="1"/>
</dbReference>
<dbReference type="InterPro" id="IPR002018">
    <property type="entry name" value="CarbesteraseB"/>
</dbReference>
<dbReference type="InterPro" id="IPR029058">
    <property type="entry name" value="AB_hydrolase_fold"/>
</dbReference>
<dbReference type="EC" id="3.1.1.-" evidence="3"/>
<dbReference type="PANTHER" id="PTHR11559">
    <property type="entry name" value="CARBOXYLESTERASE"/>
    <property type="match status" value="1"/>
</dbReference>
<dbReference type="Gene3D" id="3.40.50.1820">
    <property type="entry name" value="alpha/beta hydrolase"/>
    <property type="match status" value="1"/>
</dbReference>
<evidence type="ECO:0000259" key="4">
    <source>
        <dbReference type="Pfam" id="PF00135"/>
    </source>
</evidence>
<dbReference type="InterPro" id="IPR050309">
    <property type="entry name" value="Type-B_Carboxylest/Lipase"/>
</dbReference>
<sequence>MVLTNADPLVASTASGAVRGQLLNGVRSWRGIPYGAPPTGPLRFRAPQPPAPWDGVRDALHFGNAAPQHENKAVALPAGVTQSEDCLYLNVTAPETAGTGAGTGDLKPVMVWIHGGAYVAGSNAQPLFDGTHLVANGDVVFVALNYRLGALGFLDFSSFSTPELTFETNLGLRDILAGLAWVQQNIAAFGGDPGDVTLFGESAGGGCVTTLLTSPAAAGLFHRAIAESSPATSVYGPERAARVAARFLEFAGAHPDASGAEGRHDDEEGPRTITPDELLTLPAEVLSQAAFELVAAVSADTPGTLAIGPVVDGDIVPVHPIEAYEAGSQLALPLIIGTNRDEASLFRLMKSPLMPITQTSVHAMFEQIALERPELDVAALEPRIEGAYPHFPHHRTPSEVSRDAGFRMPSIWLAAAHSHVAPTRMYRFDHSTPALRLLGIGATHGAEIAYVFGNFEITKKDFSFRLGGRDAAHCLSAVIQHRWLAFAAGRDAVGPGGEPWPLYDETTRSTLVFDHGETVVDDPDAAIRTAWGDTVVSFG</sequence>
<dbReference type="InterPro" id="IPR019826">
    <property type="entry name" value="Carboxylesterase_B_AS"/>
</dbReference>
<evidence type="ECO:0000256" key="1">
    <source>
        <dbReference type="ARBA" id="ARBA00005964"/>
    </source>
</evidence>
<protein>
    <recommendedName>
        <fullName evidence="3">Carboxylic ester hydrolase</fullName>
        <ecNumber evidence="3">3.1.1.-</ecNumber>
    </recommendedName>
</protein>